<reference evidence="8 9" key="1">
    <citation type="submission" date="2017-11" db="EMBL/GenBank/DDBJ databases">
        <title>Genomic Encyclopedia of Archaeal and Bacterial Type Strains, Phase II (KMG-II): From Individual Species to Whole Genera.</title>
        <authorList>
            <person name="Goeker M."/>
        </authorList>
    </citation>
    <scope>NUCLEOTIDE SEQUENCE [LARGE SCALE GENOMIC DNA]</scope>
    <source>
        <strain evidence="8 9">DSM 27393</strain>
    </source>
</reference>
<feature type="active site" description="Proton donor" evidence="4">
    <location>
        <position position="54"/>
    </location>
</feature>
<dbReference type="Gene3D" id="3.20.20.100">
    <property type="entry name" value="NADP-dependent oxidoreductase domain"/>
    <property type="match status" value="1"/>
</dbReference>
<dbReference type="InterPro" id="IPR036812">
    <property type="entry name" value="NAD(P)_OxRdtase_dom_sf"/>
</dbReference>
<dbReference type="GO" id="GO:0016616">
    <property type="term" value="F:oxidoreductase activity, acting on the CH-OH group of donors, NAD or NADP as acceptor"/>
    <property type="evidence" value="ECO:0007669"/>
    <property type="project" value="UniProtKB-ARBA"/>
</dbReference>
<feature type="site" description="Lowers pKa of active site Tyr" evidence="6">
    <location>
        <position position="79"/>
    </location>
</feature>
<keyword evidence="9" id="KW-1185">Reference proteome</keyword>
<feature type="binding site" evidence="5">
    <location>
        <position position="112"/>
    </location>
    <ligand>
        <name>substrate</name>
    </ligand>
</feature>
<evidence type="ECO:0000256" key="6">
    <source>
        <dbReference type="PIRSR" id="PIRSR000097-3"/>
    </source>
</evidence>
<dbReference type="RefSeq" id="WP_211282267.1">
    <property type="nucleotide sequence ID" value="NZ_PGFF01000001.1"/>
</dbReference>
<evidence type="ECO:0000259" key="7">
    <source>
        <dbReference type="Pfam" id="PF00248"/>
    </source>
</evidence>
<dbReference type="InterPro" id="IPR018170">
    <property type="entry name" value="Aldo/ket_reductase_CS"/>
</dbReference>
<dbReference type="EMBL" id="PGFF01000001">
    <property type="protein sequence ID" value="PJJ72856.1"/>
    <property type="molecule type" value="Genomic_DNA"/>
</dbReference>
<feature type="domain" description="NADP-dependent oxidoreductase" evidence="7">
    <location>
        <begin position="27"/>
        <end position="263"/>
    </location>
</feature>
<dbReference type="SUPFAM" id="SSF51430">
    <property type="entry name" value="NAD(P)-linked oxidoreductase"/>
    <property type="match status" value="1"/>
</dbReference>
<accession>A0A2M9CLT9</accession>
<keyword evidence="2" id="KW-0521">NADP</keyword>
<dbReference type="Pfam" id="PF00248">
    <property type="entry name" value="Aldo_ket_red"/>
    <property type="match status" value="1"/>
</dbReference>
<dbReference type="PANTHER" id="PTHR43827">
    <property type="entry name" value="2,5-DIKETO-D-GLUCONIC ACID REDUCTASE"/>
    <property type="match status" value="1"/>
</dbReference>
<sequence length="277" mass="30854">MGVVNEIPRIQLNDGRSIPQLGLGVYKVADAAAGELVQSAIEAGYRHIDTATLYRNERGVGAGMRASGVPREELFVTTKVWNDDQGRDRTLRAFDESIGLLGLDYIDLYLIHWPAPTQDRYVETWHALEELKASGRVRSIGVSNFEPHHLERLAAESETVPVVNQVELHPWLSQRAVREYGAEHGIVTEAWSPLARGRVLDDAVLAALAERYERTPAQVVLRWHLQLGNVVIPKSSSIERVRENADVFGFELDDDAMQRIAGLESGDRTGLHPDQHG</sequence>
<keyword evidence="3" id="KW-0560">Oxidoreductase</keyword>
<dbReference type="FunFam" id="3.20.20.100:FF:000015">
    <property type="entry name" value="Oxidoreductase, aldo/keto reductase family"/>
    <property type="match status" value="1"/>
</dbReference>
<evidence type="ECO:0000313" key="9">
    <source>
        <dbReference type="Proteomes" id="UP000228758"/>
    </source>
</evidence>
<gene>
    <name evidence="8" type="ORF">CLV46_2433</name>
</gene>
<protein>
    <submittedName>
        <fullName evidence="8">2,5-diketo-D-gluconate reductase A</fullName>
    </submittedName>
</protein>
<dbReference type="PROSITE" id="PS00798">
    <property type="entry name" value="ALDOKETO_REDUCTASE_1"/>
    <property type="match status" value="1"/>
</dbReference>
<dbReference type="PROSITE" id="PS00062">
    <property type="entry name" value="ALDOKETO_REDUCTASE_2"/>
    <property type="match status" value="1"/>
</dbReference>
<dbReference type="PRINTS" id="PR00069">
    <property type="entry name" value="ALDKETRDTASE"/>
</dbReference>
<evidence type="ECO:0000313" key="8">
    <source>
        <dbReference type="EMBL" id="PJJ72856.1"/>
    </source>
</evidence>
<organism evidence="8 9">
    <name type="scientific">Diaminobutyricimonas aerilata</name>
    <dbReference type="NCBI Taxonomy" id="1162967"/>
    <lineage>
        <taxon>Bacteria</taxon>
        <taxon>Bacillati</taxon>
        <taxon>Actinomycetota</taxon>
        <taxon>Actinomycetes</taxon>
        <taxon>Micrococcales</taxon>
        <taxon>Microbacteriaceae</taxon>
        <taxon>Diaminobutyricimonas</taxon>
    </lineage>
</organism>
<evidence type="ECO:0000256" key="5">
    <source>
        <dbReference type="PIRSR" id="PIRSR000097-2"/>
    </source>
</evidence>
<dbReference type="InterPro" id="IPR020471">
    <property type="entry name" value="AKR"/>
</dbReference>
<evidence type="ECO:0000256" key="3">
    <source>
        <dbReference type="ARBA" id="ARBA00023002"/>
    </source>
</evidence>
<dbReference type="AlphaFoldDB" id="A0A2M9CLT9"/>
<dbReference type="PIRSF" id="PIRSF000097">
    <property type="entry name" value="AKR"/>
    <property type="match status" value="1"/>
</dbReference>
<dbReference type="Proteomes" id="UP000228758">
    <property type="component" value="Unassembled WGS sequence"/>
</dbReference>
<dbReference type="InterPro" id="IPR023210">
    <property type="entry name" value="NADP_OxRdtase_dom"/>
</dbReference>
<evidence type="ECO:0000256" key="4">
    <source>
        <dbReference type="PIRSR" id="PIRSR000097-1"/>
    </source>
</evidence>
<name>A0A2M9CLT9_9MICO</name>
<evidence type="ECO:0000256" key="1">
    <source>
        <dbReference type="ARBA" id="ARBA00007905"/>
    </source>
</evidence>
<dbReference type="PANTHER" id="PTHR43827:SF3">
    <property type="entry name" value="NADP-DEPENDENT OXIDOREDUCTASE DOMAIN-CONTAINING PROTEIN"/>
    <property type="match status" value="1"/>
</dbReference>
<comment type="similarity">
    <text evidence="1">Belongs to the aldo/keto reductase family.</text>
</comment>
<evidence type="ECO:0000256" key="2">
    <source>
        <dbReference type="ARBA" id="ARBA00022857"/>
    </source>
</evidence>
<comment type="caution">
    <text evidence="8">The sequence shown here is derived from an EMBL/GenBank/DDBJ whole genome shotgun (WGS) entry which is preliminary data.</text>
</comment>
<proteinExistence type="inferred from homology"/>